<protein>
    <recommendedName>
        <fullName evidence="9">Protein kinase domain-containing protein</fullName>
    </recommendedName>
</protein>
<feature type="region of interest" description="Disordered" evidence="7">
    <location>
        <begin position="412"/>
        <end position="436"/>
    </location>
</feature>
<name>A0ABQ8HPE4_9ROSI</name>
<evidence type="ECO:0000313" key="11">
    <source>
        <dbReference type="Proteomes" id="UP000827721"/>
    </source>
</evidence>
<keyword evidence="8" id="KW-1133">Transmembrane helix</keyword>
<dbReference type="SMART" id="SM00220">
    <property type="entry name" value="S_TKc"/>
    <property type="match status" value="1"/>
</dbReference>
<dbReference type="PANTHER" id="PTHR47989:SF61">
    <property type="entry name" value="PROTEIN KINASE DOMAIN-CONTAINING PROTEIN"/>
    <property type="match status" value="1"/>
</dbReference>
<evidence type="ECO:0000256" key="5">
    <source>
        <dbReference type="ARBA" id="ARBA00022840"/>
    </source>
</evidence>
<accession>A0ABQ8HPE4</accession>
<dbReference type="PROSITE" id="PS50011">
    <property type="entry name" value="PROTEIN_KINASE_DOM"/>
    <property type="match status" value="1"/>
</dbReference>
<dbReference type="InterPro" id="IPR008271">
    <property type="entry name" value="Ser/Thr_kinase_AS"/>
</dbReference>
<comment type="caution">
    <text evidence="10">The sequence shown here is derived from an EMBL/GenBank/DDBJ whole genome shotgun (WGS) entry which is preliminary data.</text>
</comment>
<dbReference type="Pfam" id="PF00069">
    <property type="entry name" value="Pkinase"/>
    <property type="match status" value="1"/>
</dbReference>
<dbReference type="PROSITE" id="PS00108">
    <property type="entry name" value="PROTEIN_KINASE_ST"/>
    <property type="match status" value="1"/>
</dbReference>
<dbReference type="InterPro" id="IPR000719">
    <property type="entry name" value="Prot_kinase_dom"/>
</dbReference>
<dbReference type="CDD" id="cd14066">
    <property type="entry name" value="STKc_IRAK"/>
    <property type="match status" value="1"/>
</dbReference>
<dbReference type="InterPro" id="IPR011009">
    <property type="entry name" value="Kinase-like_dom_sf"/>
</dbReference>
<proteinExistence type="predicted"/>
<organism evidence="10 11">
    <name type="scientific">Xanthoceras sorbifolium</name>
    <dbReference type="NCBI Taxonomy" id="99658"/>
    <lineage>
        <taxon>Eukaryota</taxon>
        <taxon>Viridiplantae</taxon>
        <taxon>Streptophyta</taxon>
        <taxon>Embryophyta</taxon>
        <taxon>Tracheophyta</taxon>
        <taxon>Spermatophyta</taxon>
        <taxon>Magnoliopsida</taxon>
        <taxon>eudicotyledons</taxon>
        <taxon>Gunneridae</taxon>
        <taxon>Pentapetalae</taxon>
        <taxon>rosids</taxon>
        <taxon>malvids</taxon>
        <taxon>Sapindales</taxon>
        <taxon>Sapindaceae</taxon>
        <taxon>Xanthoceroideae</taxon>
        <taxon>Xanthoceras</taxon>
    </lineage>
</organism>
<sequence length="514" mass="56574">MVIRRHLLAATSAAAAPPVAADSPEESQKADGGSHQKMIWGAIIIVIFSVLVCTSVIFFVWRKVLPVFRQKWTKKGNLKAENLMLRCFQLEELERATKNFSDDCLLGSGAFGNVYKGAFETQEILAIKRAHAASYQSVEEFRNEVRLLSKVKHRNLVGLVGFCEEAGAKGAKALVYEYVPNGSLLDYIMARGGRSLTWKQRVDIAIGAAKGKGFGQNHQLKILKNLLAFIEILVHLNCIAHLHDGVNPSIIHRDIKPSNILLGDGFEAKVSDFGLVKMGPVGDQSHVSSQIKGTPGYLDPAYCTSYHLSPFSDVYSFGVILLQLIAARPAVDTTRNQSNYHIIEWARSSIESGSIEEILDANLLTEPCNIKVMLKMGQLGLRCVVKTPKDRPTMTQVWQELEEAVFAAASADGPSRRSITGRGGSRWSEQGSSSLDRDYSSQSFVSIDGVGFQRFRIEMDSISSSSIGTNSISNSQSFQCSSLRRFEIDSISIDVVDKSNLRGICEETSREEDS</sequence>
<dbReference type="Gene3D" id="3.30.200.20">
    <property type="entry name" value="Phosphorylase Kinase, domain 1"/>
    <property type="match status" value="1"/>
</dbReference>
<evidence type="ECO:0000256" key="8">
    <source>
        <dbReference type="SAM" id="Phobius"/>
    </source>
</evidence>
<dbReference type="SUPFAM" id="SSF56112">
    <property type="entry name" value="Protein kinase-like (PK-like)"/>
    <property type="match status" value="1"/>
</dbReference>
<evidence type="ECO:0000256" key="4">
    <source>
        <dbReference type="ARBA" id="ARBA00022777"/>
    </source>
</evidence>
<keyword evidence="11" id="KW-1185">Reference proteome</keyword>
<feature type="binding site" evidence="6">
    <location>
        <position position="128"/>
    </location>
    <ligand>
        <name>ATP</name>
        <dbReference type="ChEBI" id="CHEBI:30616"/>
    </ligand>
</feature>
<evidence type="ECO:0000256" key="2">
    <source>
        <dbReference type="ARBA" id="ARBA00022679"/>
    </source>
</evidence>
<dbReference type="Gene3D" id="1.10.510.10">
    <property type="entry name" value="Transferase(Phosphotransferase) domain 1"/>
    <property type="match status" value="1"/>
</dbReference>
<dbReference type="Proteomes" id="UP000827721">
    <property type="component" value="Unassembled WGS sequence"/>
</dbReference>
<dbReference type="InterPro" id="IPR017441">
    <property type="entry name" value="Protein_kinase_ATP_BS"/>
</dbReference>
<dbReference type="PROSITE" id="PS00107">
    <property type="entry name" value="PROTEIN_KINASE_ATP"/>
    <property type="match status" value="1"/>
</dbReference>
<dbReference type="PANTHER" id="PTHR47989">
    <property type="entry name" value="OS01G0750732 PROTEIN"/>
    <property type="match status" value="1"/>
</dbReference>
<feature type="transmembrane region" description="Helical" evidence="8">
    <location>
        <begin position="37"/>
        <end position="61"/>
    </location>
</feature>
<keyword evidence="8" id="KW-0472">Membrane</keyword>
<keyword evidence="1" id="KW-0723">Serine/threonine-protein kinase</keyword>
<evidence type="ECO:0000313" key="10">
    <source>
        <dbReference type="EMBL" id="KAH7566220.1"/>
    </source>
</evidence>
<keyword evidence="4" id="KW-0418">Kinase</keyword>
<keyword evidence="8" id="KW-0812">Transmembrane</keyword>
<keyword evidence="3 6" id="KW-0547">Nucleotide-binding</keyword>
<evidence type="ECO:0000259" key="9">
    <source>
        <dbReference type="PROSITE" id="PS50011"/>
    </source>
</evidence>
<evidence type="ECO:0000256" key="7">
    <source>
        <dbReference type="SAM" id="MobiDB-lite"/>
    </source>
</evidence>
<reference evidence="10 11" key="1">
    <citation type="submission" date="2021-02" db="EMBL/GenBank/DDBJ databases">
        <title>Plant Genome Project.</title>
        <authorList>
            <person name="Zhang R.-G."/>
        </authorList>
    </citation>
    <scope>NUCLEOTIDE SEQUENCE [LARGE SCALE GENOMIC DNA]</scope>
    <source>
        <tissue evidence="10">Leaves</tissue>
    </source>
</reference>
<feature type="domain" description="Protein kinase" evidence="9">
    <location>
        <begin position="100"/>
        <end position="406"/>
    </location>
</feature>
<evidence type="ECO:0000256" key="6">
    <source>
        <dbReference type="PROSITE-ProRule" id="PRU10141"/>
    </source>
</evidence>
<feature type="compositionally biased region" description="Low complexity" evidence="7">
    <location>
        <begin position="416"/>
        <end position="434"/>
    </location>
</feature>
<gene>
    <name evidence="10" type="ORF">JRO89_XS08G0119000</name>
</gene>
<evidence type="ECO:0000256" key="3">
    <source>
        <dbReference type="ARBA" id="ARBA00022741"/>
    </source>
</evidence>
<keyword evidence="2" id="KW-0808">Transferase</keyword>
<evidence type="ECO:0000256" key="1">
    <source>
        <dbReference type="ARBA" id="ARBA00022527"/>
    </source>
</evidence>
<keyword evidence="5 6" id="KW-0067">ATP-binding</keyword>
<dbReference type="EMBL" id="JAFEMO010000008">
    <property type="protein sequence ID" value="KAH7566220.1"/>
    <property type="molecule type" value="Genomic_DNA"/>
</dbReference>